<dbReference type="SUPFAM" id="SSF111369">
    <property type="entry name" value="HlyD-like secretion proteins"/>
    <property type="match status" value="1"/>
</dbReference>
<evidence type="ECO:0000256" key="2">
    <source>
        <dbReference type="SAM" id="MobiDB-lite"/>
    </source>
</evidence>
<dbReference type="InterPro" id="IPR058649">
    <property type="entry name" value="CzcB_C"/>
</dbReference>
<dbReference type="InterPro" id="IPR006143">
    <property type="entry name" value="RND_pump_MFP"/>
</dbReference>
<evidence type="ECO:0000259" key="4">
    <source>
        <dbReference type="Pfam" id="PF25917"/>
    </source>
</evidence>
<dbReference type="Gene3D" id="2.40.420.20">
    <property type="match status" value="1"/>
</dbReference>
<proteinExistence type="inferred from homology"/>
<feature type="domain" description="CzcB-like C-terminal circularly permuted SH3-like" evidence="5">
    <location>
        <begin position="323"/>
        <end position="370"/>
    </location>
</feature>
<evidence type="ECO:0000256" key="3">
    <source>
        <dbReference type="SAM" id="Phobius"/>
    </source>
</evidence>
<evidence type="ECO:0000313" key="8">
    <source>
        <dbReference type="Proteomes" id="UP000019131"/>
    </source>
</evidence>
<evidence type="ECO:0000259" key="5">
    <source>
        <dbReference type="Pfam" id="PF25975"/>
    </source>
</evidence>
<dbReference type="GO" id="GO:0015562">
    <property type="term" value="F:efflux transmembrane transporter activity"/>
    <property type="evidence" value="ECO:0007669"/>
    <property type="project" value="TreeGrafter"/>
</dbReference>
<keyword evidence="3" id="KW-0472">Membrane</keyword>
<dbReference type="Pfam" id="PF25917">
    <property type="entry name" value="BSH_RND"/>
    <property type="match status" value="1"/>
</dbReference>
<dbReference type="EMBL" id="BAIV01000016">
    <property type="protein sequence ID" value="GAE84459.1"/>
    <property type="molecule type" value="Genomic_DNA"/>
</dbReference>
<dbReference type="Pfam" id="PF25975">
    <property type="entry name" value="CzcB_C"/>
    <property type="match status" value="1"/>
</dbReference>
<name>W4UVD7_9BACE</name>
<feature type="region of interest" description="Disordered" evidence="2">
    <location>
        <begin position="383"/>
        <end position="418"/>
    </location>
</feature>
<dbReference type="InterPro" id="IPR058636">
    <property type="entry name" value="Beta-barrel_YknX"/>
</dbReference>
<sequence length="418" mass="44906">MKKKKIILIAVAVVVVAGVGVWFLKESPAKHKVTYATATVSKGEISNSVTATGTIEPVTEVEVGTQVSGIIDKIYVDYNSTVTQGELLAEMDRVTLQSELASQKATYDGTKAEYEYQKKNYERSKALHDKSLISDTEYEQTLYNYQKAQSAFDSSKASLAKAQRNLSYATITSPINGVVISRAVEAGQTVASGFETPTLFTIAADLTQMQVVADVDEADIGDIIEGQRATFTVDAYPNDTFEGKVTQIRLGDASSSSSSSSSSSTVVTYEVVISAPNPDLKLKPRLTANVTIYTLDKKDVLSVPNKALRFTPEVPLIGKNDIVKDCEGEHKVWTREGTTFTAHPVVVGISNGVSTEIISGVAEGTSIITEATIGVMPGENSQVAVSSEKSSGEKSPFMPTLRGETKRNKTTEALCVKK</sequence>
<protein>
    <submittedName>
        <fullName evidence="7">Macrolide-specific efflux protein MacA</fullName>
    </submittedName>
</protein>
<dbReference type="PANTHER" id="PTHR30469:SF33">
    <property type="entry name" value="SLR1207 PROTEIN"/>
    <property type="match status" value="1"/>
</dbReference>
<feature type="domain" description="YknX-like beta-barrel" evidence="6">
    <location>
        <begin position="209"/>
        <end position="292"/>
    </location>
</feature>
<dbReference type="InterPro" id="IPR058625">
    <property type="entry name" value="MdtA-like_BSH"/>
</dbReference>
<feature type="domain" description="Multidrug resistance protein MdtA-like barrel-sandwich hybrid" evidence="4">
    <location>
        <begin position="60"/>
        <end position="199"/>
    </location>
</feature>
<dbReference type="AlphaFoldDB" id="W4UVD7"/>
<keyword evidence="3" id="KW-1133">Transmembrane helix</keyword>
<dbReference type="PANTHER" id="PTHR30469">
    <property type="entry name" value="MULTIDRUG RESISTANCE PROTEIN MDTA"/>
    <property type="match status" value="1"/>
</dbReference>
<organism evidence="7 8">
    <name type="scientific">Bacteroides reticulotermitis JCM 10512</name>
    <dbReference type="NCBI Taxonomy" id="1445607"/>
    <lineage>
        <taxon>Bacteria</taxon>
        <taxon>Pseudomonadati</taxon>
        <taxon>Bacteroidota</taxon>
        <taxon>Bacteroidia</taxon>
        <taxon>Bacteroidales</taxon>
        <taxon>Bacteroidaceae</taxon>
        <taxon>Bacteroides</taxon>
    </lineage>
</organism>
<accession>W4UVD7</accession>
<reference evidence="7 8" key="1">
    <citation type="journal article" date="2014" name="Genome Announc.">
        <title>Draft Genome Sequence of Bacteroides reticulotermitis Strain JCM 10512T, Isolated from the Gut of a Termite.</title>
        <authorList>
            <person name="Yuki M."/>
            <person name="Oshima K."/>
            <person name="Suda W."/>
            <person name="Sakamoto M."/>
            <person name="Iida T."/>
            <person name="Hattori M."/>
            <person name="Ohkuma M."/>
        </authorList>
    </citation>
    <scope>NUCLEOTIDE SEQUENCE [LARGE SCALE GENOMIC DNA]</scope>
    <source>
        <strain evidence="7 8">JCM 10512</strain>
    </source>
</reference>
<dbReference type="STRING" id="1445607.JCM10512_2804"/>
<evidence type="ECO:0000256" key="1">
    <source>
        <dbReference type="ARBA" id="ARBA00009477"/>
    </source>
</evidence>
<dbReference type="Proteomes" id="UP000019131">
    <property type="component" value="Unassembled WGS sequence"/>
</dbReference>
<dbReference type="Gene3D" id="2.40.50.100">
    <property type="match status" value="1"/>
</dbReference>
<dbReference type="Gene3D" id="1.10.287.470">
    <property type="entry name" value="Helix hairpin bin"/>
    <property type="match status" value="1"/>
</dbReference>
<dbReference type="GO" id="GO:1990281">
    <property type="term" value="C:efflux pump complex"/>
    <property type="evidence" value="ECO:0007669"/>
    <property type="project" value="TreeGrafter"/>
</dbReference>
<comment type="similarity">
    <text evidence="1">Belongs to the membrane fusion protein (MFP) (TC 8.A.1) family.</text>
</comment>
<keyword evidence="3" id="KW-0812">Transmembrane</keyword>
<dbReference type="Pfam" id="PF25990">
    <property type="entry name" value="Beta-barrel_YknX"/>
    <property type="match status" value="1"/>
</dbReference>
<gene>
    <name evidence="7" type="ORF">JCM10512_2804</name>
</gene>
<feature type="transmembrane region" description="Helical" evidence="3">
    <location>
        <begin position="7"/>
        <end position="24"/>
    </location>
</feature>
<keyword evidence="8" id="KW-1185">Reference proteome</keyword>
<evidence type="ECO:0000259" key="6">
    <source>
        <dbReference type="Pfam" id="PF25990"/>
    </source>
</evidence>
<dbReference type="OrthoDB" id="9809068at2"/>
<comment type="caution">
    <text evidence="7">The sequence shown here is derived from an EMBL/GenBank/DDBJ whole genome shotgun (WGS) entry which is preliminary data.</text>
</comment>
<dbReference type="Gene3D" id="2.40.30.170">
    <property type="match status" value="1"/>
</dbReference>
<evidence type="ECO:0000313" key="7">
    <source>
        <dbReference type="EMBL" id="GAE84459.1"/>
    </source>
</evidence>
<dbReference type="NCBIfam" id="TIGR01730">
    <property type="entry name" value="RND_mfp"/>
    <property type="match status" value="1"/>
</dbReference>